<feature type="region of interest" description="Disordered" evidence="1">
    <location>
        <begin position="1"/>
        <end position="41"/>
    </location>
</feature>
<comment type="caution">
    <text evidence="2">The sequence shown here is derived from an EMBL/GenBank/DDBJ whole genome shotgun (WGS) entry which is preliminary data.</text>
</comment>
<proteinExistence type="predicted"/>
<dbReference type="EMBL" id="JARXRN010000016">
    <property type="protein sequence ID" value="MDH5829248.1"/>
    <property type="molecule type" value="Genomic_DNA"/>
</dbReference>
<keyword evidence="3" id="KW-1185">Reference proteome</keyword>
<evidence type="ECO:0000256" key="1">
    <source>
        <dbReference type="SAM" id="MobiDB-lite"/>
    </source>
</evidence>
<feature type="compositionally biased region" description="Polar residues" evidence="1">
    <location>
        <begin position="13"/>
        <end position="25"/>
    </location>
</feature>
<gene>
    <name evidence="2" type="ORF">QFW80_01770</name>
</gene>
<sequence length="592" mass="63278">MAISLETGASPLLVNQTPPTPTEQASPVLHNATGPQPPAPDVPATFDEAARLDEDSDTVFNAGNYAMSDTSASPEDAAASLVHEQRWGHGDQAAQAQYFNEQVEAHKDDAPWLSAYFAALGEDRVADLMRLSITETANPYSTGGLGGSGNEGAVTHYESTVDTLRTALDTLAKDGYLSQADMNALYGGLDLDTSDRNVFGPTLVSDLFANSSPEVQELFFNAALAEGNDNSAAIASHVLANMSIDAQARILGGMSQAELDSFVEMSMKGQFEGIDLRKYFGEGDTHSTVTIGGITQILANANDVTVYYHAQIVVPDYPPELQTALFDATARALTNEDVFNKFADDAQFKDELGVLALKQHDDFLDRALDADGGANGEDLGSTTRGEYSKVLEMTLFTPPLSGSAESLMRHIDARYQDIGNDLATMDDAAFEDKYGRNRGAMAAAYGQMTGVFFEALDAGLTRVKDDAEKAAEIMDPLFKLVDFGVGKGLEKAGPIGTVVSQVLDLTGASDAVKDGIKEKIKDGHIEDALQDMMDHGVDLSQLGEELYEHMSDSVLPNRTDPNGTYQGPNGDVSIKDAWQNGYDFVEGAPTTS</sequence>
<protein>
    <submittedName>
        <fullName evidence="2">Uncharacterized protein</fullName>
    </submittedName>
</protein>
<reference evidence="2 3" key="1">
    <citation type="submission" date="2023-04" db="EMBL/GenBank/DDBJ databases">
        <title>Luteimonas sp. M1R5S18.</title>
        <authorList>
            <person name="Sun J.-Q."/>
        </authorList>
    </citation>
    <scope>NUCLEOTIDE SEQUENCE [LARGE SCALE GENOMIC DNA]</scope>
    <source>
        <strain evidence="2 3">M1R5S18</strain>
    </source>
</reference>
<name>A0ABT6JEY6_9GAMM</name>
<dbReference type="RefSeq" id="WP_280599307.1">
    <property type="nucleotide sequence ID" value="NZ_JARXRN010000016.1"/>
</dbReference>
<evidence type="ECO:0000313" key="2">
    <source>
        <dbReference type="EMBL" id="MDH5829248.1"/>
    </source>
</evidence>
<evidence type="ECO:0000313" key="3">
    <source>
        <dbReference type="Proteomes" id="UP001156831"/>
    </source>
</evidence>
<accession>A0ABT6JEY6</accession>
<organism evidence="2 3">
    <name type="scientific">Luteimonas rhizosphaericola</name>
    <dbReference type="NCBI Taxonomy" id="3042024"/>
    <lineage>
        <taxon>Bacteria</taxon>
        <taxon>Pseudomonadati</taxon>
        <taxon>Pseudomonadota</taxon>
        <taxon>Gammaproteobacteria</taxon>
        <taxon>Lysobacterales</taxon>
        <taxon>Lysobacteraceae</taxon>
        <taxon>Luteimonas</taxon>
    </lineage>
</organism>
<dbReference type="Proteomes" id="UP001156831">
    <property type="component" value="Unassembled WGS sequence"/>
</dbReference>